<organism evidence="9 10">
    <name type="scientific">Viridothelium virens</name>
    <name type="common">Speckled blister lichen</name>
    <name type="synonym">Trypethelium virens</name>
    <dbReference type="NCBI Taxonomy" id="1048519"/>
    <lineage>
        <taxon>Eukaryota</taxon>
        <taxon>Fungi</taxon>
        <taxon>Dikarya</taxon>
        <taxon>Ascomycota</taxon>
        <taxon>Pezizomycotina</taxon>
        <taxon>Dothideomycetes</taxon>
        <taxon>Dothideomycetes incertae sedis</taxon>
        <taxon>Trypetheliales</taxon>
        <taxon>Trypetheliaceae</taxon>
        <taxon>Viridothelium</taxon>
    </lineage>
</organism>
<comment type="similarity">
    <text evidence="2 6">Belongs to the 6-phosphogluconate dehydrogenase family.</text>
</comment>
<dbReference type="InterPro" id="IPR006183">
    <property type="entry name" value="Pgluconate_DH"/>
</dbReference>
<dbReference type="UniPathway" id="UPA00115">
    <property type="reaction ID" value="UER00410"/>
</dbReference>
<dbReference type="SMART" id="SM01350">
    <property type="entry name" value="6PGD"/>
    <property type="match status" value="1"/>
</dbReference>
<accession>A0A6A6HEH9</accession>
<dbReference type="AlphaFoldDB" id="A0A6A6HEH9"/>
<feature type="active site" description="Proton donor" evidence="7">
    <location>
        <position position="206"/>
    </location>
</feature>
<dbReference type="Gene3D" id="1.10.1040.10">
    <property type="entry name" value="N-(1-d-carboxylethyl)-l-norvaline Dehydrogenase, domain 2"/>
    <property type="match status" value="1"/>
</dbReference>
<comment type="function">
    <text evidence="6">Catalyzes the oxidative decarboxylation of 6-phosphogluconate to ribulose 5-phosphate and CO(2), with concomitant reduction of NADP to NADPH.</text>
</comment>
<dbReference type="OrthoDB" id="434986at2759"/>
<dbReference type="PIRSF" id="PIRSF000109">
    <property type="entry name" value="6PGD"/>
    <property type="match status" value="1"/>
</dbReference>
<sequence>MAQAPDFKKLAVIGCGSMGGGMAQLFAENGLHVSLSDPSDQAIDYIMQQAQKIGIDGRIHKHKVHHGDKFPDYKSLCESLGSPKLFVFSLPHGTVGDAVLEGLMPYLEKGDIILDCANEHWENTERRQGKCVVRGIRYIGCGVSGGYQAARRGPSMCPGSDDESLDIVLPLLRKVAAKDARGRACVGKAGLGGAGHYVKMIHNGIEHGMMSAISEAWGIMNWGLGMDNEEVGATFGKWNQDGGLRGTFLIDITAKISTMKDPKSNDEYVLNTVVDKVVQDVCGEEGTGVWSNEEAVAQHIPAPTLTTSHFLRLASADRGQRARAQQTFGGDWPAQKLDVQDKAQFLEDLRMAVYTSCLAAFVQGLNIIESADRTNKWYINYTEVLQIWRAGCIIQADGIEELIRPIMEGYQEVQKKGDSMNMLFHQHVAKELKSGMQPLKKVVLKAIEGDHVIPALGATLDYLKYSTSLDLPTQMTEAQLDYFGKHMYDKKGDPDTADPVMGKYHFEWKPA</sequence>
<evidence type="ECO:0000313" key="10">
    <source>
        <dbReference type="Proteomes" id="UP000800092"/>
    </source>
</evidence>
<dbReference type="Gene3D" id="3.40.50.720">
    <property type="entry name" value="NAD(P)-binding Rossmann-like Domain"/>
    <property type="match status" value="1"/>
</dbReference>
<dbReference type="PANTHER" id="PTHR11811">
    <property type="entry name" value="6-PHOSPHOGLUCONATE DEHYDROGENASE"/>
    <property type="match status" value="1"/>
</dbReference>
<dbReference type="Proteomes" id="UP000800092">
    <property type="component" value="Unassembled WGS sequence"/>
</dbReference>
<evidence type="ECO:0000256" key="6">
    <source>
        <dbReference type="PIRNR" id="PIRNR000109"/>
    </source>
</evidence>
<dbReference type="EMBL" id="ML991785">
    <property type="protein sequence ID" value="KAF2236362.1"/>
    <property type="molecule type" value="Genomic_DNA"/>
</dbReference>
<evidence type="ECO:0000256" key="3">
    <source>
        <dbReference type="ARBA" id="ARBA00023002"/>
    </source>
</evidence>
<keyword evidence="3 6" id="KW-0560">Oxidoreductase</keyword>
<dbReference type="SUPFAM" id="SSF48179">
    <property type="entry name" value="6-phosphogluconate dehydrogenase C-terminal domain-like"/>
    <property type="match status" value="1"/>
</dbReference>
<comment type="catalytic activity">
    <reaction evidence="6">
        <text>6-phospho-D-gluconate + NADP(+) = D-ribulose 5-phosphate + CO2 + NADPH</text>
        <dbReference type="Rhea" id="RHEA:10116"/>
        <dbReference type="ChEBI" id="CHEBI:16526"/>
        <dbReference type="ChEBI" id="CHEBI:57783"/>
        <dbReference type="ChEBI" id="CHEBI:58121"/>
        <dbReference type="ChEBI" id="CHEBI:58349"/>
        <dbReference type="ChEBI" id="CHEBI:58759"/>
        <dbReference type="EC" id="1.1.1.44"/>
    </reaction>
</comment>
<keyword evidence="10" id="KW-1185">Reference proteome</keyword>
<feature type="domain" description="6-phosphogluconate dehydrogenase C-terminal" evidence="8">
    <location>
        <begin position="195"/>
        <end position="509"/>
    </location>
</feature>
<keyword evidence="6" id="KW-0521">NADP</keyword>
<keyword evidence="4" id="KW-0311">Gluconate utilization</keyword>
<evidence type="ECO:0000256" key="4">
    <source>
        <dbReference type="ARBA" id="ARBA00023064"/>
    </source>
</evidence>
<evidence type="ECO:0000256" key="5">
    <source>
        <dbReference type="ARBA" id="ARBA00023126"/>
    </source>
</evidence>
<dbReference type="InterPro" id="IPR006113">
    <property type="entry name" value="6PGDH_Gnd/GntZ"/>
</dbReference>
<comment type="subunit">
    <text evidence="6">Homodimer.</text>
</comment>
<reference evidence="9" key="1">
    <citation type="journal article" date="2020" name="Stud. Mycol.">
        <title>101 Dothideomycetes genomes: a test case for predicting lifestyles and emergence of pathogens.</title>
        <authorList>
            <person name="Haridas S."/>
            <person name="Albert R."/>
            <person name="Binder M."/>
            <person name="Bloem J."/>
            <person name="Labutti K."/>
            <person name="Salamov A."/>
            <person name="Andreopoulos B."/>
            <person name="Baker S."/>
            <person name="Barry K."/>
            <person name="Bills G."/>
            <person name="Bluhm B."/>
            <person name="Cannon C."/>
            <person name="Castanera R."/>
            <person name="Culley D."/>
            <person name="Daum C."/>
            <person name="Ezra D."/>
            <person name="Gonzalez J."/>
            <person name="Henrissat B."/>
            <person name="Kuo A."/>
            <person name="Liang C."/>
            <person name="Lipzen A."/>
            <person name="Lutzoni F."/>
            <person name="Magnuson J."/>
            <person name="Mondo S."/>
            <person name="Nolan M."/>
            <person name="Ohm R."/>
            <person name="Pangilinan J."/>
            <person name="Park H.-J."/>
            <person name="Ramirez L."/>
            <person name="Alfaro M."/>
            <person name="Sun H."/>
            <person name="Tritt A."/>
            <person name="Yoshinaga Y."/>
            <person name="Zwiers L.-H."/>
            <person name="Turgeon B."/>
            <person name="Goodwin S."/>
            <person name="Spatafora J."/>
            <person name="Crous P."/>
            <person name="Grigoriev I."/>
        </authorList>
    </citation>
    <scope>NUCLEOTIDE SEQUENCE</scope>
    <source>
        <strain evidence="9">Tuck. ex Michener</strain>
    </source>
</reference>
<dbReference type="Gene3D" id="1.20.5.320">
    <property type="entry name" value="6-Phosphogluconate Dehydrogenase, domain 3"/>
    <property type="match status" value="1"/>
</dbReference>
<evidence type="ECO:0000259" key="8">
    <source>
        <dbReference type="SMART" id="SM01350"/>
    </source>
</evidence>
<dbReference type="GO" id="GO:0006098">
    <property type="term" value="P:pentose-phosphate shunt"/>
    <property type="evidence" value="ECO:0007669"/>
    <property type="project" value="UniProtKB-UniPathway"/>
</dbReference>
<dbReference type="Pfam" id="PF03446">
    <property type="entry name" value="NAD_binding_2"/>
    <property type="match status" value="1"/>
</dbReference>
<dbReference type="Pfam" id="PF00393">
    <property type="entry name" value="6PGD"/>
    <property type="match status" value="1"/>
</dbReference>
<dbReference type="PRINTS" id="PR00076">
    <property type="entry name" value="6PGDHDRGNASE"/>
</dbReference>
<dbReference type="InterPro" id="IPR036291">
    <property type="entry name" value="NAD(P)-bd_dom_sf"/>
</dbReference>
<dbReference type="SUPFAM" id="SSF51735">
    <property type="entry name" value="NAD(P)-binding Rossmann-fold domains"/>
    <property type="match status" value="1"/>
</dbReference>
<gene>
    <name evidence="9" type="ORF">EV356DRAFT_522429</name>
</gene>
<feature type="active site" description="Proton acceptor" evidence="7">
    <location>
        <position position="199"/>
    </location>
</feature>
<dbReference type="InterPro" id="IPR006114">
    <property type="entry name" value="6PGDH_C"/>
</dbReference>
<dbReference type="InterPro" id="IPR006115">
    <property type="entry name" value="6PGDH_NADP-bd"/>
</dbReference>
<evidence type="ECO:0000256" key="1">
    <source>
        <dbReference type="ARBA" id="ARBA00004874"/>
    </source>
</evidence>
<proteinExistence type="inferred from homology"/>
<evidence type="ECO:0000313" key="9">
    <source>
        <dbReference type="EMBL" id="KAF2236362.1"/>
    </source>
</evidence>
<protein>
    <recommendedName>
        <fullName evidence="6">6-phosphogluconate dehydrogenase, decarboxylating</fullName>
        <ecNumber evidence="6">1.1.1.44</ecNumber>
    </recommendedName>
</protein>
<name>A0A6A6HEH9_VIRVR</name>
<dbReference type="InterPro" id="IPR008927">
    <property type="entry name" value="6-PGluconate_DH-like_C_sf"/>
</dbReference>
<evidence type="ECO:0000256" key="7">
    <source>
        <dbReference type="PIRSR" id="PIRSR000109-1"/>
    </source>
</evidence>
<evidence type="ECO:0000256" key="2">
    <source>
        <dbReference type="ARBA" id="ARBA00008419"/>
    </source>
</evidence>
<dbReference type="InterPro" id="IPR013328">
    <property type="entry name" value="6PGD_dom2"/>
</dbReference>
<dbReference type="GO" id="GO:0019521">
    <property type="term" value="P:D-gluconate metabolic process"/>
    <property type="evidence" value="ECO:0007669"/>
    <property type="project" value="UniProtKB-KW"/>
</dbReference>
<keyword evidence="5 6" id="KW-0570">Pentose shunt</keyword>
<dbReference type="GO" id="GO:0004616">
    <property type="term" value="F:phosphogluconate dehydrogenase (decarboxylating) activity"/>
    <property type="evidence" value="ECO:0007669"/>
    <property type="project" value="UniProtKB-EC"/>
</dbReference>
<dbReference type="EC" id="1.1.1.44" evidence="6"/>
<dbReference type="GO" id="GO:0050661">
    <property type="term" value="F:NADP binding"/>
    <property type="evidence" value="ECO:0007669"/>
    <property type="project" value="InterPro"/>
</dbReference>
<comment type="pathway">
    <text evidence="1 6">Carbohydrate degradation; pentose phosphate pathway; D-ribulose 5-phosphate from D-glucose 6-phosphate (oxidative stage): step 3/3.</text>
</comment>